<dbReference type="GeneID" id="106065548"/>
<evidence type="ECO:0000256" key="1">
    <source>
        <dbReference type="SAM" id="Coils"/>
    </source>
</evidence>
<feature type="transmembrane region" description="Helical" evidence="3">
    <location>
        <begin position="134"/>
        <end position="154"/>
    </location>
</feature>
<accession>A0A9W3BQK6</accession>
<feature type="region of interest" description="Disordered" evidence="2">
    <location>
        <begin position="1"/>
        <end position="30"/>
    </location>
</feature>
<evidence type="ECO:0000256" key="3">
    <source>
        <dbReference type="SAM" id="Phobius"/>
    </source>
</evidence>
<feature type="compositionally biased region" description="Basic and acidic residues" evidence="2">
    <location>
        <begin position="15"/>
        <end position="25"/>
    </location>
</feature>
<dbReference type="Proteomes" id="UP001165740">
    <property type="component" value="Chromosome 11"/>
</dbReference>
<sequence>MAEAAPESYSNDVSDTGHQDKHWDDNNFDGETDETMYSNTLYEETDLLQIVDKMETKLQSLSKRVIFLQQKLTDQMRLENLIQKCQEERSDLASEIEEWGNYLKREINKLAKKKTNHEAKIKELERSIDLIKHYTGFICLVCFANLLLAILIVFGDCCML</sequence>
<organism evidence="4 5">
    <name type="scientific">Biomphalaria glabrata</name>
    <name type="common">Bloodfluke planorb</name>
    <name type="synonym">Freshwater snail</name>
    <dbReference type="NCBI Taxonomy" id="6526"/>
    <lineage>
        <taxon>Eukaryota</taxon>
        <taxon>Metazoa</taxon>
        <taxon>Spiralia</taxon>
        <taxon>Lophotrochozoa</taxon>
        <taxon>Mollusca</taxon>
        <taxon>Gastropoda</taxon>
        <taxon>Heterobranchia</taxon>
        <taxon>Euthyneura</taxon>
        <taxon>Panpulmonata</taxon>
        <taxon>Hygrophila</taxon>
        <taxon>Lymnaeoidea</taxon>
        <taxon>Planorbidae</taxon>
        <taxon>Biomphalaria</taxon>
    </lineage>
</organism>
<reference evidence="5 6" key="1">
    <citation type="submission" date="2025-04" db="UniProtKB">
        <authorList>
            <consortium name="RefSeq"/>
        </authorList>
    </citation>
    <scope>IDENTIFICATION</scope>
</reference>
<keyword evidence="1" id="KW-0175">Coiled coil</keyword>
<evidence type="ECO:0000313" key="4">
    <source>
        <dbReference type="Proteomes" id="UP001165740"/>
    </source>
</evidence>
<name>A0A9W3BQK6_BIOGL</name>
<gene>
    <name evidence="5 6 7" type="primary">LOC106065548</name>
</gene>
<keyword evidence="3" id="KW-0812">Transmembrane</keyword>
<evidence type="ECO:0000256" key="2">
    <source>
        <dbReference type="SAM" id="MobiDB-lite"/>
    </source>
</evidence>
<keyword evidence="3" id="KW-0472">Membrane</keyword>
<keyword evidence="4" id="KW-1185">Reference proteome</keyword>
<evidence type="ECO:0000313" key="6">
    <source>
        <dbReference type="RefSeq" id="XP_055901718.1"/>
    </source>
</evidence>
<dbReference type="AlphaFoldDB" id="A0A9W3BQK6"/>
<dbReference type="RefSeq" id="XP_055901718.1">
    <property type="nucleotide sequence ID" value="XM_056045743.1"/>
</dbReference>
<keyword evidence="3" id="KW-1133">Transmembrane helix</keyword>
<evidence type="ECO:0000313" key="5">
    <source>
        <dbReference type="RefSeq" id="XP_055901717.1"/>
    </source>
</evidence>
<protein>
    <submittedName>
        <fullName evidence="5 6">Uncharacterized protein LOC106065548 isoform X1</fullName>
    </submittedName>
</protein>
<evidence type="ECO:0000313" key="7">
    <source>
        <dbReference type="RefSeq" id="XP_055901719.1"/>
    </source>
</evidence>
<dbReference type="RefSeq" id="XP_055901719.1">
    <property type="nucleotide sequence ID" value="XM_056045744.1"/>
</dbReference>
<dbReference type="RefSeq" id="XP_055901717.1">
    <property type="nucleotide sequence ID" value="XM_056045742.1"/>
</dbReference>
<feature type="coiled-coil region" evidence="1">
    <location>
        <begin position="51"/>
        <end position="127"/>
    </location>
</feature>
<proteinExistence type="predicted"/>